<sequence length="212" mass="23693">MLDEIQGMLSMSKSAFTIGPCEGGGLMDPTAQELLEVGPLSTGLTQGLAGPRGRIGPTPTLKRPTPFGSAASRMQYCHEEDLEESLLKECHADDYVYPGLEASDDGASRVQTSGAMSETRHGIPKPSLLQTAQNHHAPHERERKRRHKSKWVERLPINYERNRPLSPRVGFRHFDKSDFGRRQQRLLGLREDAITLKIDLTNDTPHVKKEAF</sequence>
<dbReference type="EMBL" id="CM023470">
    <property type="protein sequence ID" value="KAH7978062.1"/>
    <property type="molecule type" value="Genomic_DNA"/>
</dbReference>
<keyword evidence="2" id="KW-1185">Reference proteome</keyword>
<evidence type="ECO:0000313" key="1">
    <source>
        <dbReference type="EMBL" id="KAH7978062.1"/>
    </source>
</evidence>
<evidence type="ECO:0000313" key="2">
    <source>
        <dbReference type="Proteomes" id="UP000821865"/>
    </source>
</evidence>
<dbReference type="Proteomes" id="UP000821865">
    <property type="component" value="Chromosome 1"/>
</dbReference>
<name>A0ACB8DU88_DERSI</name>
<comment type="caution">
    <text evidence="1">The sequence shown here is derived from an EMBL/GenBank/DDBJ whole genome shotgun (WGS) entry which is preliminary data.</text>
</comment>
<accession>A0ACB8DU88</accession>
<proteinExistence type="predicted"/>
<reference evidence="1" key="1">
    <citation type="submission" date="2020-05" db="EMBL/GenBank/DDBJ databases">
        <title>Large-scale comparative analyses of tick genomes elucidate their genetic diversity and vector capacities.</title>
        <authorList>
            <person name="Jia N."/>
            <person name="Wang J."/>
            <person name="Shi W."/>
            <person name="Du L."/>
            <person name="Sun Y."/>
            <person name="Zhan W."/>
            <person name="Jiang J."/>
            <person name="Wang Q."/>
            <person name="Zhang B."/>
            <person name="Ji P."/>
            <person name="Sakyi L.B."/>
            <person name="Cui X."/>
            <person name="Yuan T."/>
            <person name="Jiang B."/>
            <person name="Yang W."/>
            <person name="Lam T.T.-Y."/>
            <person name="Chang Q."/>
            <person name="Ding S."/>
            <person name="Wang X."/>
            <person name="Zhu J."/>
            <person name="Ruan X."/>
            <person name="Zhao L."/>
            <person name="Wei J."/>
            <person name="Que T."/>
            <person name="Du C."/>
            <person name="Cheng J."/>
            <person name="Dai P."/>
            <person name="Han X."/>
            <person name="Huang E."/>
            <person name="Gao Y."/>
            <person name="Liu J."/>
            <person name="Shao H."/>
            <person name="Ye R."/>
            <person name="Li L."/>
            <person name="Wei W."/>
            <person name="Wang X."/>
            <person name="Wang C."/>
            <person name="Yang T."/>
            <person name="Huo Q."/>
            <person name="Li W."/>
            <person name="Guo W."/>
            <person name="Chen H."/>
            <person name="Zhou L."/>
            <person name="Ni X."/>
            <person name="Tian J."/>
            <person name="Zhou Y."/>
            <person name="Sheng Y."/>
            <person name="Liu T."/>
            <person name="Pan Y."/>
            <person name="Xia L."/>
            <person name="Li J."/>
            <person name="Zhao F."/>
            <person name="Cao W."/>
        </authorList>
    </citation>
    <scope>NUCLEOTIDE SEQUENCE</scope>
    <source>
        <strain evidence="1">Dsil-2018</strain>
    </source>
</reference>
<gene>
    <name evidence="1" type="ORF">HPB49_004350</name>
</gene>
<protein>
    <submittedName>
        <fullName evidence="1">Uncharacterized protein</fullName>
    </submittedName>
</protein>
<organism evidence="1 2">
    <name type="scientific">Dermacentor silvarum</name>
    <name type="common">Tick</name>
    <dbReference type="NCBI Taxonomy" id="543639"/>
    <lineage>
        <taxon>Eukaryota</taxon>
        <taxon>Metazoa</taxon>
        <taxon>Ecdysozoa</taxon>
        <taxon>Arthropoda</taxon>
        <taxon>Chelicerata</taxon>
        <taxon>Arachnida</taxon>
        <taxon>Acari</taxon>
        <taxon>Parasitiformes</taxon>
        <taxon>Ixodida</taxon>
        <taxon>Ixodoidea</taxon>
        <taxon>Ixodidae</taxon>
        <taxon>Rhipicephalinae</taxon>
        <taxon>Dermacentor</taxon>
    </lineage>
</organism>